<dbReference type="Pfam" id="PF17253">
    <property type="entry name" value="DUF5320"/>
    <property type="match status" value="1"/>
</dbReference>
<dbReference type="InterPro" id="IPR035205">
    <property type="entry name" value="DUF5320"/>
</dbReference>
<feature type="region of interest" description="Disordered" evidence="1">
    <location>
        <begin position="1"/>
        <end position="20"/>
    </location>
</feature>
<name>A0A0P9AE17_9CLOT</name>
<evidence type="ECO:0000313" key="2">
    <source>
        <dbReference type="EMBL" id="KPU43479.1"/>
    </source>
</evidence>
<proteinExistence type="predicted"/>
<organism evidence="2 3">
    <name type="scientific">Oxobacter pfennigii</name>
    <dbReference type="NCBI Taxonomy" id="36849"/>
    <lineage>
        <taxon>Bacteria</taxon>
        <taxon>Bacillati</taxon>
        <taxon>Bacillota</taxon>
        <taxon>Clostridia</taxon>
        <taxon>Eubacteriales</taxon>
        <taxon>Clostridiaceae</taxon>
        <taxon>Oxobacter</taxon>
    </lineage>
</organism>
<feature type="compositionally biased region" description="Gly residues" evidence="1">
    <location>
        <begin position="8"/>
        <end position="20"/>
    </location>
</feature>
<dbReference type="EMBL" id="LKET01000039">
    <property type="protein sequence ID" value="KPU43479.1"/>
    <property type="molecule type" value="Genomic_DNA"/>
</dbReference>
<sequence>MPKRDGTGPRGAGSMTGRGLGPCIGANIVRYRADSGVELGLACRYGFAGGSGRGFAVNQPSFKIQKEKLKHQKNILQNRLEAIDKQLENL</sequence>
<gene>
    <name evidence="2" type="ORF">OXPF_29200</name>
</gene>
<dbReference type="OrthoDB" id="9815278at2"/>
<dbReference type="PATRIC" id="fig|36849.3.peg.3089"/>
<dbReference type="Proteomes" id="UP000050326">
    <property type="component" value="Unassembled WGS sequence"/>
</dbReference>
<accession>A0A0P9AE17</accession>
<reference evidence="2 3" key="1">
    <citation type="submission" date="2015-09" db="EMBL/GenBank/DDBJ databases">
        <title>Genome sequence of Oxobacter pfennigii DSM 3222.</title>
        <authorList>
            <person name="Poehlein A."/>
            <person name="Bengelsdorf F.R."/>
            <person name="Schiel-Bengelsdorf B."/>
            <person name="Duerre P."/>
            <person name="Daniel R."/>
        </authorList>
    </citation>
    <scope>NUCLEOTIDE SEQUENCE [LARGE SCALE GENOMIC DNA]</scope>
    <source>
        <strain evidence="2 3">DSM 3222</strain>
    </source>
</reference>
<dbReference type="AlphaFoldDB" id="A0A0P9AE17"/>
<evidence type="ECO:0000313" key="3">
    <source>
        <dbReference type="Proteomes" id="UP000050326"/>
    </source>
</evidence>
<evidence type="ECO:0008006" key="4">
    <source>
        <dbReference type="Google" id="ProtNLM"/>
    </source>
</evidence>
<keyword evidence="3" id="KW-1185">Reference proteome</keyword>
<dbReference type="STRING" id="36849.OXPF_29200"/>
<evidence type="ECO:0000256" key="1">
    <source>
        <dbReference type="SAM" id="MobiDB-lite"/>
    </source>
</evidence>
<protein>
    <recommendedName>
        <fullName evidence="4">DUF5320 domain-containing protein</fullName>
    </recommendedName>
</protein>
<comment type="caution">
    <text evidence="2">The sequence shown here is derived from an EMBL/GenBank/DDBJ whole genome shotgun (WGS) entry which is preliminary data.</text>
</comment>